<feature type="transmembrane region" description="Helical" evidence="1">
    <location>
        <begin position="86"/>
        <end position="105"/>
    </location>
</feature>
<proteinExistence type="predicted"/>
<accession>A0AAC9IYT9</accession>
<feature type="transmembrane region" description="Helical" evidence="1">
    <location>
        <begin position="159"/>
        <end position="178"/>
    </location>
</feature>
<name>A0AAC9IYT9_VIRHA</name>
<keyword evidence="1" id="KW-0472">Membrane</keyword>
<dbReference type="GeneID" id="71513813"/>
<evidence type="ECO:0000313" key="2">
    <source>
        <dbReference type="EMBL" id="APC47629.1"/>
    </source>
</evidence>
<organism evidence="2 3">
    <name type="scientific">Virgibacillus halodenitrificans</name>
    <name type="common">Bacillus halodenitrificans</name>
    <dbReference type="NCBI Taxonomy" id="1482"/>
    <lineage>
        <taxon>Bacteria</taxon>
        <taxon>Bacillati</taxon>
        <taxon>Bacillota</taxon>
        <taxon>Bacilli</taxon>
        <taxon>Bacillales</taxon>
        <taxon>Bacillaceae</taxon>
        <taxon>Virgibacillus</taxon>
    </lineage>
</organism>
<keyword evidence="1" id="KW-0812">Transmembrane</keyword>
<feature type="transmembrane region" description="Helical" evidence="1">
    <location>
        <begin position="184"/>
        <end position="209"/>
    </location>
</feature>
<sequence length="242" mass="28008">MRIDQNLSRKQLPLQFNKMLSFIDTFNIKPGITIFLIIFLDTALLPLLYPRVHIIWIITMPLICFIHIWALRILFKNPYSVQFEAILFTGFLGTVASIIHLVTFLKMSYYNLNIGSSFFYVTSGTVYALIVVLLVIYYIKSYSNIRDNKRKAGTSVVKYSSLIVIAPTLGYVIAQIVINKSENLTNIMLLAVFAFFSILNANLAVKFIYKYFFMKKNKHLIHLQEPTKKIKKEFQEKGIVIK</sequence>
<keyword evidence="1" id="KW-1133">Transmembrane helix</keyword>
<gene>
    <name evidence="2" type="ORF">BME96_05365</name>
</gene>
<reference evidence="2 3" key="1">
    <citation type="submission" date="2016-11" db="EMBL/GenBank/DDBJ databases">
        <title>Complete genome sequencing of Virgibacillus halodenitrificans PDB-F2.</title>
        <authorList>
            <person name="Sun Z."/>
            <person name="Zhou Y."/>
            <person name="Li H."/>
        </authorList>
    </citation>
    <scope>NUCLEOTIDE SEQUENCE [LARGE SCALE GENOMIC DNA]</scope>
    <source>
        <strain evidence="2 3">PDB-F2</strain>
    </source>
</reference>
<feature type="transmembrane region" description="Helical" evidence="1">
    <location>
        <begin position="28"/>
        <end position="48"/>
    </location>
</feature>
<protein>
    <submittedName>
        <fullName evidence="2">Uncharacterized protein</fullName>
    </submittedName>
</protein>
<evidence type="ECO:0000313" key="3">
    <source>
        <dbReference type="Proteomes" id="UP000182945"/>
    </source>
</evidence>
<dbReference type="Proteomes" id="UP000182945">
    <property type="component" value="Chromosome"/>
</dbReference>
<feature type="transmembrane region" description="Helical" evidence="1">
    <location>
        <begin position="54"/>
        <end position="74"/>
    </location>
</feature>
<dbReference type="KEGG" id="vhl:BME96_05365"/>
<evidence type="ECO:0000256" key="1">
    <source>
        <dbReference type="SAM" id="Phobius"/>
    </source>
</evidence>
<dbReference type="RefSeq" id="WP_071648517.1">
    <property type="nucleotide sequence ID" value="NZ_CP017962.1"/>
</dbReference>
<feature type="transmembrane region" description="Helical" evidence="1">
    <location>
        <begin position="117"/>
        <end position="139"/>
    </location>
</feature>
<dbReference type="EMBL" id="CP017962">
    <property type="protein sequence ID" value="APC47629.1"/>
    <property type="molecule type" value="Genomic_DNA"/>
</dbReference>
<dbReference type="AlphaFoldDB" id="A0AAC9IYT9"/>